<accession>A0ABV6C4M5</accession>
<protein>
    <submittedName>
        <fullName evidence="1">Uncharacterized protein</fullName>
    </submittedName>
</protein>
<name>A0ABV6C4M5_9ACTN</name>
<evidence type="ECO:0000313" key="2">
    <source>
        <dbReference type="Proteomes" id="UP001589788"/>
    </source>
</evidence>
<gene>
    <name evidence="1" type="ORF">ACFFRE_10980</name>
</gene>
<sequence length="156" mass="15819">MAVELREVPVGPTFWQAIEAHRAEAQALDPLQPVTVLAPSAMGAIVVRRWLGETARGGRGVVGLQCTTVEDALATLALQLGVEPAPAASPLQVASALRAVLAGDPQTAAELGEGPVPRPGTLRGLTALAGEVQALPADERRALAERAAGSKGLGAA</sequence>
<dbReference type="EMBL" id="JBHLYQ010000131">
    <property type="protein sequence ID" value="MFC0082655.1"/>
    <property type="molecule type" value="Genomic_DNA"/>
</dbReference>
<evidence type="ECO:0000313" key="1">
    <source>
        <dbReference type="EMBL" id="MFC0082655.1"/>
    </source>
</evidence>
<proteinExistence type="predicted"/>
<dbReference type="Proteomes" id="UP001589788">
    <property type="component" value="Unassembled WGS sequence"/>
</dbReference>
<feature type="non-terminal residue" evidence="1">
    <location>
        <position position="156"/>
    </location>
</feature>
<keyword evidence="2" id="KW-1185">Reference proteome</keyword>
<organism evidence="1 2">
    <name type="scientific">Aciditerrimonas ferrireducens</name>
    <dbReference type="NCBI Taxonomy" id="667306"/>
    <lineage>
        <taxon>Bacteria</taxon>
        <taxon>Bacillati</taxon>
        <taxon>Actinomycetota</taxon>
        <taxon>Acidimicrobiia</taxon>
        <taxon>Acidimicrobiales</taxon>
        <taxon>Acidimicrobiaceae</taxon>
        <taxon>Aciditerrimonas</taxon>
    </lineage>
</organism>
<dbReference type="RefSeq" id="WP_377790275.1">
    <property type="nucleotide sequence ID" value="NZ_JBHLYQ010000131.1"/>
</dbReference>
<reference evidence="1 2" key="1">
    <citation type="submission" date="2024-09" db="EMBL/GenBank/DDBJ databases">
        <authorList>
            <person name="Sun Q."/>
            <person name="Mori K."/>
        </authorList>
    </citation>
    <scope>NUCLEOTIDE SEQUENCE [LARGE SCALE GENOMIC DNA]</scope>
    <source>
        <strain evidence="1 2">JCM 15389</strain>
    </source>
</reference>
<comment type="caution">
    <text evidence="1">The sequence shown here is derived from an EMBL/GenBank/DDBJ whole genome shotgun (WGS) entry which is preliminary data.</text>
</comment>